<proteinExistence type="predicted"/>
<reference evidence="1" key="1">
    <citation type="submission" date="2015-07" db="EMBL/GenBank/DDBJ databases">
        <title>MeaNS - Measles Nucleotide Surveillance Program.</title>
        <authorList>
            <person name="Tran T."/>
            <person name="Druce J."/>
        </authorList>
    </citation>
    <scope>NUCLEOTIDE SEQUENCE</scope>
    <source>
        <strain evidence="1">UCB-OBI-ISO-001</strain>
        <tissue evidence="1">Gonad</tissue>
    </source>
</reference>
<accession>A0A0L8I169</accession>
<dbReference type="EMBL" id="KQ416870">
    <property type="protein sequence ID" value="KOF94800.1"/>
    <property type="molecule type" value="Genomic_DNA"/>
</dbReference>
<protein>
    <submittedName>
        <fullName evidence="1">Uncharacterized protein</fullName>
    </submittedName>
</protein>
<dbReference type="STRING" id="37653.A0A0L8I169"/>
<gene>
    <name evidence="1" type="ORF">OCBIM_22000622mg</name>
</gene>
<organism evidence="1">
    <name type="scientific">Octopus bimaculoides</name>
    <name type="common">California two-spotted octopus</name>
    <dbReference type="NCBI Taxonomy" id="37653"/>
    <lineage>
        <taxon>Eukaryota</taxon>
        <taxon>Metazoa</taxon>
        <taxon>Spiralia</taxon>
        <taxon>Lophotrochozoa</taxon>
        <taxon>Mollusca</taxon>
        <taxon>Cephalopoda</taxon>
        <taxon>Coleoidea</taxon>
        <taxon>Octopodiformes</taxon>
        <taxon>Octopoda</taxon>
        <taxon>Incirrata</taxon>
        <taxon>Octopodidae</taxon>
        <taxon>Octopus</taxon>
    </lineage>
</organism>
<dbReference type="AlphaFoldDB" id="A0A0L8I169"/>
<evidence type="ECO:0000313" key="1">
    <source>
        <dbReference type="EMBL" id="KOF94800.1"/>
    </source>
</evidence>
<name>A0A0L8I169_OCTBM</name>
<sequence>MTPVPHADDFPFPTLPANKDLLPLSDEEMPSGGDSAKLISSEDNISVYSGASGIEPHWITQEDLNDLPRDLYLSKQQSELLASELKQWNLVKADVRITSFRTWNQDFASFFNMENRLFYCTTVSGLFTFLGFPHNPSD</sequence>